<evidence type="ECO:0000256" key="2">
    <source>
        <dbReference type="ARBA" id="ARBA00022679"/>
    </source>
</evidence>
<keyword evidence="6" id="KW-1185">Reference proteome</keyword>
<accession>A0A379LK42</accession>
<dbReference type="Gene3D" id="3.40.50.10350">
    <property type="entry name" value="Glycerate kinase, domain 1"/>
    <property type="match status" value="1"/>
</dbReference>
<evidence type="ECO:0000313" key="5">
    <source>
        <dbReference type="EMBL" id="SUD90913.1"/>
    </source>
</evidence>
<keyword evidence="3 4" id="KW-0418">Kinase</keyword>
<evidence type="ECO:0000256" key="3">
    <source>
        <dbReference type="ARBA" id="ARBA00022777"/>
    </source>
</evidence>
<dbReference type="PANTHER" id="PTHR21599:SF0">
    <property type="entry name" value="GLYCERATE KINASE"/>
    <property type="match status" value="1"/>
</dbReference>
<dbReference type="Gene3D" id="3.90.1510.10">
    <property type="entry name" value="Glycerate kinase, domain 2"/>
    <property type="match status" value="1"/>
</dbReference>
<evidence type="ECO:0000256" key="1">
    <source>
        <dbReference type="ARBA" id="ARBA00006284"/>
    </source>
</evidence>
<dbReference type="SUPFAM" id="SSF110738">
    <property type="entry name" value="Glycerate kinase I"/>
    <property type="match status" value="1"/>
</dbReference>
<gene>
    <name evidence="5" type="primary">glxK</name>
    <name evidence="5" type="ORF">NCTC10526_01259</name>
</gene>
<reference evidence="5 6" key="1">
    <citation type="submission" date="2018-06" db="EMBL/GenBank/DDBJ databases">
        <authorList>
            <consortium name="Pathogen Informatics"/>
            <person name="Doyle S."/>
        </authorList>
    </citation>
    <scope>NUCLEOTIDE SEQUENCE [LARGE SCALE GENOMIC DNA]</scope>
    <source>
        <strain evidence="5 6">NCTC10526</strain>
    </source>
</reference>
<dbReference type="PANTHER" id="PTHR21599">
    <property type="entry name" value="GLYCERATE KINASE"/>
    <property type="match status" value="1"/>
</dbReference>
<dbReference type="EMBL" id="UGVC01000001">
    <property type="protein sequence ID" value="SUD90913.1"/>
    <property type="molecule type" value="Genomic_DNA"/>
</dbReference>
<dbReference type="InterPro" id="IPR018197">
    <property type="entry name" value="Glycerate_kinase_RE-like"/>
</dbReference>
<dbReference type="InterPro" id="IPR004381">
    <property type="entry name" value="Glycerate_kinase"/>
</dbReference>
<dbReference type="InterPro" id="IPR018193">
    <property type="entry name" value="Glyc_kinase_flavodox-like_fold"/>
</dbReference>
<dbReference type="Pfam" id="PF02595">
    <property type="entry name" value="Gly_kinase"/>
    <property type="match status" value="1"/>
</dbReference>
<dbReference type="PIRSF" id="PIRSF006078">
    <property type="entry name" value="GlxK"/>
    <property type="match status" value="1"/>
</dbReference>
<name>A0A379LK42_9GAMM</name>
<evidence type="ECO:0000313" key="6">
    <source>
        <dbReference type="Proteomes" id="UP000254123"/>
    </source>
</evidence>
<dbReference type="GO" id="GO:0008887">
    <property type="term" value="F:glycerate kinase activity"/>
    <property type="evidence" value="ECO:0007669"/>
    <property type="project" value="UniProtKB-UniRule"/>
</dbReference>
<keyword evidence="2 4" id="KW-0808">Transferase</keyword>
<evidence type="ECO:0000256" key="4">
    <source>
        <dbReference type="PIRNR" id="PIRNR006078"/>
    </source>
</evidence>
<dbReference type="Proteomes" id="UP000254123">
    <property type="component" value="Unassembled WGS sequence"/>
</dbReference>
<protein>
    <submittedName>
        <fullName evidence="5">Glycerate kinase</fullName>
        <ecNumber evidence="5">2.7.1.31</ecNumber>
    </submittedName>
</protein>
<comment type="similarity">
    <text evidence="1 4">Belongs to the glycerate kinase type-1 family.</text>
</comment>
<dbReference type="EC" id="2.7.1.31" evidence="5"/>
<proteinExistence type="inferred from homology"/>
<dbReference type="InterPro" id="IPR036129">
    <property type="entry name" value="Glycerate_kinase_sf"/>
</dbReference>
<dbReference type="RefSeq" id="WP_028858036.1">
    <property type="nucleotide sequence ID" value="NZ_CAJHAQ010000001.1"/>
</dbReference>
<dbReference type="NCBIfam" id="TIGR00045">
    <property type="entry name" value="glycerate kinase"/>
    <property type="match status" value="1"/>
</dbReference>
<sequence length="404" mass="42423">MNILIAPDSFKESLEAIDVCSAIKQGFSQVFPEASYTLLPLADGGEGTSAVLSYVLHGQWQQLQVHDPLMRPITAKYFLTVDGIAVIEIAEACGLHLLAKEERNPLLASSFGVGEMMVDAIQQGATNILIGLGGSATNDAGAGMLQALGVKLQDATGTVLKPGGGNLNQLHSIKHQALQSLLSGVTISVACDVTSPLCGPTGASHVFGPQKGATVEEVLSLDKALAHFATVTHTYISGDDCSHIEGAGAAGGLGFALMAYCQAELKSGFDTIAKMVELDRHLAKADLVITGEGKLDAQTAMGKVASGVALRTKAINPELPVIAICGSVDYQHTSLDSLPKTDQAVQQLSPQDSPFDAVFASIHQLDSMQVVLKNAYPNVRYTALQVASTLSLGRQLFYTKLHTK</sequence>
<dbReference type="AlphaFoldDB" id="A0A379LK42"/>
<dbReference type="GO" id="GO:0031388">
    <property type="term" value="P:organic acid phosphorylation"/>
    <property type="evidence" value="ECO:0007669"/>
    <property type="project" value="UniProtKB-UniRule"/>
</dbReference>
<dbReference type="STRING" id="1123034.GCA_000685805_00365"/>
<organism evidence="5 6">
    <name type="scientific">Psychrobacter phenylpyruvicus</name>
    <dbReference type="NCBI Taxonomy" id="29432"/>
    <lineage>
        <taxon>Bacteria</taxon>
        <taxon>Pseudomonadati</taxon>
        <taxon>Pseudomonadota</taxon>
        <taxon>Gammaproteobacteria</taxon>
        <taxon>Moraxellales</taxon>
        <taxon>Moraxellaceae</taxon>
        <taxon>Psychrobacter</taxon>
    </lineage>
</organism>